<dbReference type="AlphaFoldDB" id="A0A0X8HV69"/>
<evidence type="ECO:0000256" key="1">
    <source>
        <dbReference type="SAM" id="MobiDB-lite"/>
    </source>
</evidence>
<reference evidence="2 3" key="1">
    <citation type="submission" date="2016-01" db="EMBL/GenBank/DDBJ databases">
        <title>Genome sequence of the yeast Holleya sinecauda.</title>
        <authorList>
            <person name="Dietrich F.S."/>
        </authorList>
    </citation>
    <scope>NUCLEOTIDE SEQUENCE [LARGE SCALE GENOMIC DNA]</scope>
    <source>
        <strain evidence="2 3">ATCC 58844</strain>
    </source>
</reference>
<dbReference type="EMBL" id="CP014247">
    <property type="protein sequence ID" value="AMD22099.1"/>
    <property type="molecule type" value="Genomic_DNA"/>
</dbReference>
<dbReference type="PANTHER" id="PTHR28060:SF1">
    <property type="entry name" value="ATP SYNTHASE SUBUNIT J, MITOCHONDRIAL"/>
    <property type="match status" value="1"/>
</dbReference>
<evidence type="ECO:0000313" key="3">
    <source>
        <dbReference type="Proteomes" id="UP000243052"/>
    </source>
</evidence>
<dbReference type="InterPro" id="IPR006995">
    <property type="entry name" value="ATP_synth_F0_jsu"/>
</dbReference>
<feature type="region of interest" description="Disordered" evidence="1">
    <location>
        <begin position="36"/>
        <end position="59"/>
    </location>
</feature>
<evidence type="ECO:0000313" key="2">
    <source>
        <dbReference type="EMBL" id="AMD22099.1"/>
    </source>
</evidence>
<gene>
    <name evidence="2" type="ORF">AW171_hschr74110</name>
</gene>
<dbReference type="Pfam" id="PF04911">
    <property type="entry name" value="ATP-synt_J"/>
    <property type="match status" value="1"/>
</dbReference>
<dbReference type="STRING" id="45286.A0A0X8HV69"/>
<dbReference type="GeneID" id="28725430"/>
<dbReference type="GO" id="GO:0045259">
    <property type="term" value="C:proton-transporting ATP synthase complex"/>
    <property type="evidence" value="ECO:0007669"/>
    <property type="project" value="InterPro"/>
</dbReference>
<proteinExistence type="predicted"/>
<keyword evidence="3" id="KW-1185">Reference proteome</keyword>
<organism evidence="2 3">
    <name type="scientific">Eremothecium sinecaudum</name>
    <dbReference type="NCBI Taxonomy" id="45286"/>
    <lineage>
        <taxon>Eukaryota</taxon>
        <taxon>Fungi</taxon>
        <taxon>Dikarya</taxon>
        <taxon>Ascomycota</taxon>
        <taxon>Saccharomycotina</taxon>
        <taxon>Saccharomycetes</taxon>
        <taxon>Saccharomycetales</taxon>
        <taxon>Saccharomycetaceae</taxon>
        <taxon>Eremothecium</taxon>
    </lineage>
</organism>
<dbReference type="GO" id="GO:0046933">
    <property type="term" value="F:proton-transporting ATP synthase activity, rotational mechanism"/>
    <property type="evidence" value="ECO:0007669"/>
    <property type="project" value="TreeGrafter"/>
</dbReference>
<protein>
    <submittedName>
        <fullName evidence="2">HGL241Wp</fullName>
    </submittedName>
</protein>
<dbReference type="PANTHER" id="PTHR28060">
    <property type="entry name" value="ATP SYNTHASE SUBUNIT J, MITOCHONDRIAL"/>
    <property type="match status" value="1"/>
</dbReference>
<accession>A0A0X8HV69</accession>
<dbReference type="Proteomes" id="UP000243052">
    <property type="component" value="Chromosome vii"/>
</dbReference>
<dbReference type="OrthoDB" id="5520611at2759"/>
<name>A0A0X8HV69_9SACH</name>
<dbReference type="RefSeq" id="XP_017989095.1">
    <property type="nucleotide sequence ID" value="XM_018133742.1"/>
</dbReference>
<sequence>MKRYPTPILKPYWPFFAGGAVVFWLVSKAAEASQNSEKFINDPRHPRFRQGGAALQLKE</sequence>